<dbReference type="Proteomes" id="UP000270468">
    <property type="component" value="Unassembled WGS sequence"/>
</dbReference>
<reference evidence="2 3" key="1">
    <citation type="submission" date="2018-11" db="EMBL/GenBank/DDBJ databases">
        <authorList>
            <person name="Criscuolo A."/>
        </authorList>
    </citation>
    <scope>NUCLEOTIDE SEQUENCE [LARGE SCALE GENOMIC DNA]</scope>
    <source>
        <strain evidence="2">ATB-66</strain>
    </source>
</reference>
<dbReference type="PANTHER" id="PTHR33744:SF15">
    <property type="entry name" value="CARBOHYDRATE DIACID REGULATOR"/>
    <property type="match status" value="1"/>
</dbReference>
<keyword evidence="3" id="KW-1185">Reference proteome</keyword>
<dbReference type="AlphaFoldDB" id="A0A3P5WTT9"/>
<proteinExistence type="predicted"/>
<name>A0A3P5WTT9_9BACL</name>
<dbReference type="InterPro" id="IPR009057">
    <property type="entry name" value="Homeodomain-like_sf"/>
</dbReference>
<evidence type="ECO:0000313" key="3">
    <source>
        <dbReference type="Proteomes" id="UP000270468"/>
    </source>
</evidence>
<dbReference type="EMBL" id="UXAV01000031">
    <property type="protein sequence ID" value="VDC25085.1"/>
    <property type="molecule type" value="Genomic_DNA"/>
</dbReference>
<protein>
    <submittedName>
        <fullName evidence="2">Leucine-rich protein</fullName>
    </submittedName>
</protein>
<dbReference type="InterPro" id="IPR025736">
    <property type="entry name" value="PucR_C-HTH_dom"/>
</dbReference>
<dbReference type="Gene3D" id="1.10.10.2840">
    <property type="entry name" value="PucR C-terminal helix-turn-helix domain"/>
    <property type="match status" value="1"/>
</dbReference>
<dbReference type="InterPro" id="IPR051448">
    <property type="entry name" value="CdaR-like_regulators"/>
</dbReference>
<accession>A0A3P5WTT9</accession>
<dbReference type="InterPro" id="IPR042070">
    <property type="entry name" value="PucR_C-HTH_sf"/>
</dbReference>
<evidence type="ECO:0000259" key="1">
    <source>
        <dbReference type="Pfam" id="PF13556"/>
    </source>
</evidence>
<dbReference type="RefSeq" id="WP_160117574.1">
    <property type="nucleotide sequence ID" value="NZ_UXAV01000031.1"/>
</dbReference>
<gene>
    <name evidence="2" type="primary">lrp</name>
    <name evidence="2" type="ORF">FILTAD_01159</name>
</gene>
<dbReference type="PANTHER" id="PTHR33744">
    <property type="entry name" value="CARBOHYDRATE DIACID REGULATOR"/>
    <property type="match status" value="1"/>
</dbReference>
<dbReference type="SUPFAM" id="SSF46689">
    <property type="entry name" value="Homeodomain-like"/>
    <property type="match status" value="1"/>
</dbReference>
<organism evidence="2 3">
    <name type="scientific">Filibacter tadaridae</name>
    <dbReference type="NCBI Taxonomy" id="2483811"/>
    <lineage>
        <taxon>Bacteria</taxon>
        <taxon>Bacillati</taxon>
        <taxon>Bacillota</taxon>
        <taxon>Bacilli</taxon>
        <taxon>Bacillales</taxon>
        <taxon>Caryophanaceae</taxon>
        <taxon>Filibacter</taxon>
    </lineage>
</organism>
<dbReference type="Pfam" id="PF13556">
    <property type="entry name" value="HTH_30"/>
    <property type="match status" value="1"/>
</dbReference>
<feature type="domain" description="PucR C-terminal helix-turn-helix" evidence="1">
    <location>
        <begin position="236"/>
        <end position="292"/>
    </location>
</feature>
<evidence type="ECO:0000313" key="2">
    <source>
        <dbReference type="EMBL" id="VDC25085.1"/>
    </source>
</evidence>
<sequence length="298" mass="34865">MHNNLSVLFPSIQLLSERPVESSEKVYVFHNNYTGNWMKIDQTEVSEREYALLSSLFSEIKPNPSANHSVSEKWFKFLFENGSAPFEEETEIRVIQLHFKMDHGKNSDLEEAVKAFFDDSIQLVFISAQNAILIEQRSSYIQTPEDFYSFINTLESDFYIKLKLYIGKFHLTDRHFPIHFSTEKEWFLKGISRNRAIRIYTMENTFPFSLVDQMSDEMKHIIRKEILNPIQYDQELLQTMQLLFENGFNATVTAKKLHVHRNTLQYRLTKFQDITGISVRNFDGALVAYCASLIAIEG</sequence>
<dbReference type="OrthoDB" id="9792148at2"/>